<sequence length="210" mass="23135">MNTAAADLDEVAMLERAWHDVSPAPARRLLIAAVQAFAERGYHATTTRDIATRAGMSPAGVYVHYRAKEELLYRICLVGHRHSLVALRAAAARSDDPVQQLRDVIGDFAAWHALFHTPARVISYELNALEPAHLTEITALRHEMDLLVRATLEHGVARGVFDVPDIPGTGLALLSLTVDVARWYRTSGRRAPEDIGALYADLAVRMVKAR</sequence>
<dbReference type="AlphaFoldDB" id="A0A8J3JYE7"/>
<dbReference type="InterPro" id="IPR009057">
    <property type="entry name" value="Homeodomain-like_sf"/>
</dbReference>
<accession>A0A8J3JYE7</accession>
<dbReference type="GO" id="GO:0003700">
    <property type="term" value="F:DNA-binding transcription factor activity"/>
    <property type="evidence" value="ECO:0007669"/>
    <property type="project" value="TreeGrafter"/>
</dbReference>
<dbReference type="SUPFAM" id="SSF48498">
    <property type="entry name" value="Tetracyclin repressor-like, C-terminal domain"/>
    <property type="match status" value="1"/>
</dbReference>
<dbReference type="GO" id="GO:0000976">
    <property type="term" value="F:transcription cis-regulatory region binding"/>
    <property type="evidence" value="ECO:0007669"/>
    <property type="project" value="TreeGrafter"/>
</dbReference>
<feature type="domain" description="HTH tetR-type" evidence="3">
    <location>
        <begin position="23"/>
        <end position="83"/>
    </location>
</feature>
<evidence type="ECO:0000259" key="3">
    <source>
        <dbReference type="PROSITE" id="PS50977"/>
    </source>
</evidence>
<dbReference type="PROSITE" id="PS50977">
    <property type="entry name" value="HTH_TETR_2"/>
    <property type="match status" value="1"/>
</dbReference>
<dbReference type="InterPro" id="IPR001647">
    <property type="entry name" value="HTH_TetR"/>
</dbReference>
<dbReference type="RefSeq" id="WP_191837082.1">
    <property type="nucleotide sequence ID" value="NZ_BAAALB010000001.1"/>
</dbReference>
<evidence type="ECO:0000313" key="4">
    <source>
        <dbReference type="EMBL" id="GIF93407.1"/>
    </source>
</evidence>
<name>A0A8J3JYE7_9ACTN</name>
<reference evidence="4 5" key="1">
    <citation type="submission" date="2021-01" db="EMBL/GenBank/DDBJ databases">
        <title>Whole genome shotgun sequence of Catellatospora chokoriensis NBRC 107358.</title>
        <authorList>
            <person name="Komaki H."/>
            <person name="Tamura T."/>
        </authorList>
    </citation>
    <scope>NUCLEOTIDE SEQUENCE [LARGE SCALE GENOMIC DNA]</scope>
    <source>
        <strain evidence="4 5">NBRC 107358</strain>
    </source>
</reference>
<dbReference type="EMBL" id="BONG01000062">
    <property type="protein sequence ID" value="GIF93407.1"/>
    <property type="molecule type" value="Genomic_DNA"/>
</dbReference>
<evidence type="ECO:0000256" key="1">
    <source>
        <dbReference type="ARBA" id="ARBA00023125"/>
    </source>
</evidence>
<gene>
    <name evidence="4" type="ORF">Cch02nite_68510</name>
</gene>
<organism evidence="4 5">
    <name type="scientific">Catellatospora chokoriensis</name>
    <dbReference type="NCBI Taxonomy" id="310353"/>
    <lineage>
        <taxon>Bacteria</taxon>
        <taxon>Bacillati</taxon>
        <taxon>Actinomycetota</taxon>
        <taxon>Actinomycetes</taxon>
        <taxon>Micromonosporales</taxon>
        <taxon>Micromonosporaceae</taxon>
        <taxon>Catellatospora</taxon>
    </lineage>
</organism>
<dbReference type="Gene3D" id="1.10.357.10">
    <property type="entry name" value="Tetracycline Repressor, domain 2"/>
    <property type="match status" value="1"/>
</dbReference>
<dbReference type="InterPro" id="IPR050109">
    <property type="entry name" value="HTH-type_TetR-like_transc_reg"/>
</dbReference>
<dbReference type="InterPro" id="IPR041490">
    <property type="entry name" value="KstR2_TetR_C"/>
</dbReference>
<dbReference type="PRINTS" id="PR00455">
    <property type="entry name" value="HTHTETR"/>
</dbReference>
<protein>
    <submittedName>
        <fullName evidence="4">TetR family transcriptional regulator</fullName>
    </submittedName>
</protein>
<feature type="DNA-binding region" description="H-T-H motif" evidence="2">
    <location>
        <begin position="46"/>
        <end position="65"/>
    </location>
</feature>
<comment type="caution">
    <text evidence="4">The sequence shown here is derived from an EMBL/GenBank/DDBJ whole genome shotgun (WGS) entry which is preliminary data.</text>
</comment>
<evidence type="ECO:0000313" key="5">
    <source>
        <dbReference type="Proteomes" id="UP000619293"/>
    </source>
</evidence>
<dbReference type="PANTHER" id="PTHR30055">
    <property type="entry name" value="HTH-TYPE TRANSCRIPTIONAL REGULATOR RUTR"/>
    <property type="match status" value="1"/>
</dbReference>
<dbReference type="PANTHER" id="PTHR30055:SF200">
    <property type="entry name" value="HTH-TYPE TRANSCRIPTIONAL REPRESSOR BDCR"/>
    <property type="match status" value="1"/>
</dbReference>
<dbReference type="InterPro" id="IPR036271">
    <property type="entry name" value="Tet_transcr_reg_TetR-rel_C_sf"/>
</dbReference>
<dbReference type="Pfam" id="PF17932">
    <property type="entry name" value="TetR_C_24"/>
    <property type="match status" value="1"/>
</dbReference>
<dbReference type="SUPFAM" id="SSF46689">
    <property type="entry name" value="Homeodomain-like"/>
    <property type="match status" value="1"/>
</dbReference>
<keyword evidence="1 2" id="KW-0238">DNA-binding</keyword>
<evidence type="ECO:0000256" key="2">
    <source>
        <dbReference type="PROSITE-ProRule" id="PRU00335"/>
    </source>
</evidence>
<proteinExistence type="predicted"/>
<keyword evidence="5" id="KW-1185">Reference proteome</keyword>
<dbReference type="Pfam" id="PF00440">
    <property type="entry name" value="TetR_N"/>
    <property type="match status" value="1"/>
</dbReference>
<dbReference type="Proteomes" id="UP000619293">
    <property type="component" value="Unassembled WGS sequence"/>
</dbReference>